<dbReference type="Gramene" id="OBART01G40120.3">
    <property type="protein sequence ID" value="OBART01G40120.3"/>
    <property type="gene ID" value="OBART01G40120"/>
</dbReference>
<evidence type="ECO:0000256" key="2">
    <source>
        <dbReference type="ARBA" id="ARBA00022737"/>
    </source>
</evidence>
<dbReference type="Pfam" id="PF00560">
    <property type="entry name" value="LRR_1"/>
    <property type="match status" value="3"/>
</dbReference>
<sequence>MSDDIKFVLSLLLLSSLMLFVASDDTECLRTLQKSLVDPRGELESTWNFSGNGFNGFICSFTGVNCWNPSDSTVRSLHLVSLGLQGQFPEGLQGCSMIEDLNLSGPIPSDISWRLPYLRYLDLSHNSFSGQIPTNITEMTKLEFLNLSNNDFSGPIPSNISLLVPQLSSLVLSYNSFSGPIPVSITDMAYLKLKTLNLRHNKLNASIFAGNRRLCGAPLGNCRLRRVNDETSIGAAVGFVVGFVLAFYFPHWFVFSTNSRSIRLGKIIRHHHPYLPASSSG</sequence>
<feature type="signal peptide" evidence="4">
    <location>
        <begin position="1"/>
        <end position="23"/>
    </location>
</feature>
<evidence type="ECO:0000256" key="3">
    <source>
        <dbReference type="SAM" id="Phobius"/>
    </source>
</evidence>
<keyword evidence="3" id="KW-0472">Membrane</keyword>
<accession>A0A0D3EX99</accession>
<name>A0A0D3EX99_9ORYZ</name>
<dbReference type="SUPFAM" id="SSF52058">
    <property type="entry name" value="L domain-like"/>
    <property type="match status" value="1"/>
</dbReference>
<dbReference type="HOGENOM" id="CLU_000288_18_9_1"/>
<evidence type="ECO:0000256" key="4">
    <source>
        <dbReference type="SAM" id="SignalP"/>
    </source>
</evidence>
<reference evidence="5" key="1">
    <citation type="journal article" date="2009" name="Rice">
        <title>De Novo Next Generation Sequencing of Plant Genomes.</title>
        <authorList>
            <person name="Rounsley S."/>
            <person name="Marri P.R."/>
            <person name="Yu Y."/>
            <person name="He R."/>
            <person name="Sisneros N."/>
            <person name="Goicoechea J.L."/>
            <person name="Lee S.J."/>
            <person name="Angelova A."/>
            <person name="Kudrna D."/>
            <person name="Luo M."/>
            <person name="Affourtit J."/>
            <person name="Desany B."/>
            <person name="Knight J."/>
            <person name="Niazi F."/>
            <person name="Egholm M."/>
            <person name="Wing R.A."/>
        </authorList>
    </citation>
    <scope>NUCLEOTIDE SEQUENCE [LARGE SCALE GENOMIC DNA]</scope>
    <source>
        <strain evidence="5">cv. IRGC 105608</strain>
    </source>
</reference>
<dbReference type="InterPro" id="IPR052592">
    <property type="entry name" value="LRR-RLK"/>
</dbReference>
<keyword evidence="3" id="KW-0812">Transmembrane</keyword>
<keyword evidence="3" id="KW-1133">Transmembrane helix</keyword>
<evidence type="ECO:0000313" key="6">
    <source>
        <dbReference type="Proteomes" id="UP000026960"/>
    </source>
</evidence>
<dbReference type="AlphaFoldDB" id="A0A0D3EX99"/>
<keyword evidence="1" id="KW-0433">Leucine-rich repeat</keyword>
<feature type="transmembrane region" description="Helical" evidence="3">
    <location>
        <begin position="233"/>
        <end position="255"/>
    </location>
</feature>
<protein>
    <submittedName>
        <fullName evidence="5">Uncharacterized protein</fullName>
    </submittedName>
</protein>
<dbReference type="PANTHER" id="PTHR48054">
    <property type="entry name" value="RECEPTOR KINASE-LIKE PROTEIN XA21"/>
    <property type="match status" value="1"/>
</dbReference>
<evidence type="ECO:0000313" key="5">
    <source>
        <dbReference type="EnsemblPlants" id="OBART01G40120.3"/>
    </source>
</evidence>
<dbReference type="PANTHER" id="PTHR48054:SF94">
    <property type="entry name" value="LEUCINE-RICH REPEAT RECEPTOR-LIKE PROTEIN FASCIATED EAR2"/>
    <property type="match status" value="1"/>
</dbReference>
<evidence type="ECO:0000256" key="1">
    <source>
        <dbReference type="ARBA" id="ARBA00022614"/>
    </source>
</evidence>
<proteinExistence type="predicted"/>
<dbReference type="EnsemblPlants" id="OBART01G40120.3">
    <property type="protein sequence ID" value="OBART01G40120.3"/>
    <property type="gene ID" value="OBART01G40120"/>
</dbReference>
<reference evidence="5" key="2">
    <citation type="submission" date="2015-03" db="UniProtKB">
        <authorList>
            <consortium name="EnsemblPlants"/>
        </authorList>
    </citation>
    <scope>IDENTIFICATION</scope>
</reference>
<dbReference type="Proteomes" id="UP000026960">
    <property type="component" value="Chromosome 1"/>
</dbReference>
<dbReference type="InterPro" id="IPR001611">
    <property type="entry name" value="Leu-rich_rpt"/>
</dbReference>
<keyword evidence="4" id="KW-0732">Signal</keyword>
<organism evidence="5">
    <name type="scientific">Oryza barthii</name>
    <dbReference type="NCBI Taxonomy" id="65489"/>
    <lineage>
        <taxon>Eukaryota</taxon>
        <taxon>Viridiplantae</taxon>
        <taxon>Streptophyta</taxon>
        <taxon>Embryophyta</taxon>
        <taxon>Tracheophyta</taxon>
        <taxon>Spermatophyta</taxon>
        <taxon>Magnoliopsida</taxon>
        <taxon>Liliopsida</taxon>
        <taxon>Poales</taxon>
        <taxon>Poaceae</taxon>
        <taxon>BOP clade</taxon>
        <taxon>Oryzoideae</taxon>
        <taxon>Oryzeae</taxon>
        <taxon>Oryzinae</taxon>
        <taxon>Oryza</taxon>
    </lineage>
</organism>
<keyword evidence="6" id="KW-1185">Reference proteome</keyword>
<dbReference type="Gene3D" id="3.80.10.10">
    <property type="entry name" value="Ribonuclease Inhibitor"/>
    <property type="match status" value="1"/>
</dbReference>
<feature type="chain" id="PRO_5002275371" evidence="4">
    <location>
        <begin position="24"/>
        <end position="281"/>
    </location>
</feature>
<keyword evidence="2" id="KW-0677">Repeat</keyword>
<dbReference type="FunFam" id="3.80.10.10:FF:000383">
    <property type="entry name" value="Leucine-rich repeat receptor protein kinase EMS1"/>
    <property type="match status" value="1"/>
</dbReference>
<dbReference type="InterPro" id="IPR032675">
    <property type="entry name" value="LRR_dom_sf"/>
</dbReference>